<dbReference type="Pfam" id="PF00990">
    <property type="entry name" value="GGDEF"/>
    <property type="match status" value="1"/>
</dbReference>
<dbReference type="CDD" id="cd01949">
    <property type="entry name" value="GGDEF"/>
    <property type="match status" value="1"/>
</dbReference>
<dbReference type="EMBL" id="VAFM01000001">
    <property type="protein sequence ID" value="TKW61511.1"/>
    <property type="molecule type" value="Genomic_DNA"/>
</dbReference>
<dbReference type="Gene3D" id="3.30.70.270">
    <property type="match status" value="1"/>
</dbReference>
<dbReference type="NCBIfam" id="TIGR00254">
    <property type="entry name" value="GGDEF"/>
    <property type="match status" value="1"/>
</dbReference>
<dbReference type="Proteomes" id="UP000320948">
    <property type="component" value="Unassembled WGS sequence"/>
</dbReference>
<comment type="caution">
    <text evidence="4">The sequence shown here is derived from an EMBL/GenBank/DDBJ whole genome shotgun (WGS) entry which is preliminary data.</text>
</comment>
<dbReference type="PROSITE" id="PS50887">
    <property type="entry name" value="GGDEF"/>
    <property type="match status" value="1"/>
</dbReference>
<gene>
    <name evidence="4" type="ORF">DI628_02500</name>
</gene>
<organism evidence="4 5">
    <name type="scientific">Blastochloris viridis</name>
    <name type="common">Rhodopseudomonas viridis</name>
    <dbReference type="NCBI Taxonomy" id="1079"/>
    <lineage>
        <taxon>Bacteria</taxon>
        <taxon>Pseudomonadati</taxon>
        <taxon>Pseudomonadota</taxon>
        <taxon>Alphaproteobacteria</taxon>
        <taxon>Hyphomicrobiales</taxon>
        <taxon>Blastochloridaceae</taxon>
        <taxon>Blastochloris</taxon>
    </lineage>
</organism>
<dbReference type="InterPro" id="IPR000160">
    <property type="entry name" value="GGDEF_dom"/>
</dbReference>
<dbReference type="EC" id="2.7.7.65" evidence="1"/>
<dbReference type="InterPro" id="IPR029787">
    <property type="entry name" value="Nucleotide_cyclase"/>
</dbReference>
<name>A0A6N4R8N8_BLAVI</name>
<dbReference type="PANTHER" id="PTHR45138">
    <property type="entry name" value="REGULATORY COMPONENTS OF SENSORY TRANSDUCTION SYSTEM"/>
    <property type="match status" value="1"/>
</dbReference>
<protein>
    <recommendedName>
        <fullName evidence="1">diguanylate cyclase</fullName>
        <ecNumber evidence="1">2.7.7.65</ecNumber>
    </recommendedName>
</protein>
<reference evidence="4 5" key="1">
    <citation type="journal article" date="2017" name="Nat. Commun.">
        <title>In situ click chemistry generation of cyclooxygenase-2 inhibitors.</title>
        <authorList>
            <person name="Bhardwaj A."/>
            <person name="Kaur J."/>
            <person name="Wuest M."/>
            <person name="Wuest F."/>
        </authorList>
    </citation>
    <scope>NUCLEOTIDE SEQUENCE [LARGE SCALE GENOMIC DNA]</scope>
    <source>
        <strain evidence="4">S2_018_000_R2_106</strain>
    </source>
</reference>
<accession>A0A6N4R8N8</accession>
<dbReference type="GO" id="GO:0052621">
    <property type="term" value="F:diguanylate cyclase activity"/>
    <property type="evidence" value="ECO:0007669"/>
    <property type="project" value="UniProtKB-EC"/>
</dbReference>
<sequence length="220" mass="24497">MKQQAIQTKQNASRRWPAIHGQSTYNFVPAPPELTVLRTHISTLEERIEHQAAMIESLAEKANHDSLTGLYNRRGMEDALAKAIENFNRYGHEGALMMFDLNGFKQVNDVYGHAAGDALLRHVADILRQNSRGTDSLCRLGGDEFMVFLVGAGLSQALIMARRLRMALEHQPVNYDGNSLNANISVGIATLEEAPSLPELIELADSRMYRLKQALKSLRA</sequence>
<evidence type="ECO:0000256" key="2">
    <source>
        <dbReference type="ARBA" id="ARBA00034247"/>
    </source>
</evidence>
<dbReference type="SMART" id="SM00267">
    <property type="entry name" value="GGDEF"/>
    <property type="match status" value="1"/>
</dbReference>
<evidence type="ECO:0000259" key="3">
    <source>
        <dbReference type="PROSITE" id="PS50887"/>
    </source>
</evidence>
<evidence type="ECO:0000256" key="1">
    <source>
        <dbReference type="ARBA" id="ARBA00012528"/>
    </source>
</evidence>
<dbReference type="AlphaFoldDB" id="A0A6N4R8N8"/>
<proteinExistence type="predicted"/>
<dbReference type="PANTHER" id="PTHR45138:SF9">
    <property type="entry name" value="DIGUANYLATE CYCLASE DGCM-RELATED"/>
    <property type="match status" value="1"/>
</dbReference>
<evidence type="ECO:0000313" key="4">
    <source>
        <dbReference type="EMBL" id="TKW61511.1"/>
    </source>
</evidence>
<dbReference type="SUPFAM" id="SSF55073">
    <property type="entry name" value="Nucleotide cyclase"/>
    <property type="match status" value="1"/>
</dbReference>
<dbReference type="FunFam" id="3.30.70.270:FF:000001">
    <property type="entry name" value="Diguanylate cyclase domain protein"/>
    <property type="match status" value="1"/>
</dbReference>
<feature type="domain" description="GGDEF" evidence="3">
    <location>
        <begin position="92"/>
        <end position="220"/>
    </location>
</feature>
<dbReference type="InterPro" id="IPR043128">
    <property type="entry name" value="Rev_trsase/Diguanyl_cyclase"/>
</dbReference>
<evidence type="ECO:0000313" key="5">
    <source>
        <dbReference type="Proteomes" id="UP000320948"/>
    </source>
</evidence>
<comment type="catalytic activity">
    <reaction evidence="2">
        <text>2 GTP = 3',3'-c-di-GMP + 2 diphosphate</text>
        <dbReference type="Rhea" id="RHEA:24898"/>
        <dbReference type="ChEBI" id="CHEBI:33019"/>
        <dbReference type="ChEBI" id="CHEBI:37565"/>
        <dbReference type="ChEBI" id="CHEBI:58805"/>
        <dbReference type="EC" id="2.7.7.65"/>
    </reaction>
</comment>
<dbReference type="InterPro" id="IPR050469">
    <property type="entry name" value="Diguanylate_Cyclase"/>
</dbReference>